<dbReference type="EMBL" id="CXSU01000012">
    <property type="protein sequence ID" value="CTQ51030.1"/>
    <property type="molecule type" value="Genomic_DNA"/>
</dbReference>
<evidence type="ECO:0000256" key="1">
    <source>
        <dbReference type="SAM" id="Phobius"/>
    </source>
</evidence>
<accession>A0A0M6YM61</accession>
<feature type="transmembrane region" description="Helical" evidence="1">
    <location>
        <begin position="83"/>
        <end position="102"/>
    </location>
</feature>
<reference evidence="2 3" key="1">
    <citation type="submission" date="2015-07" db="EMBL/GenBank/DDBJ databases">
        <authorList>
            <person name="Noorani M."/>
        </authorList>
    </citation>
    <scope>NUCLEOTIDE SEQUENCE [LARGE SCALE GENOMIC DNA]</scope>
    <source>
        <strain evidence="2 3">CECT 7802</strain>
    </source>
</reference>
<name>A0A0M6YM61_9RHOB</name>
<keyword evidence="3" id="KW-1185">Reference proteome</keyword>
<sequence>MGPIQATASCVRKAVTFAGRASRSEFWWFMLVFFVASFIASGVILLPLVPVIGDLAALEQSGLPTADASRRLEGVLAGTARNYFIYLTFSAVFWVVSISATVRRLHDTDRSGWWWWVQAVPFVGWIILLILTVAPGDDGHNRYGAPPTSGKGRKDVTLRADLPRKTIPKGLPGEPYNPVNELTTTEELRALRASRMAN</sequence>
<dbReference type="PANTHER" id="PTHR34980:SF2">
    <property type="entry name" value="INNER MEMBRANE PROTEIN YHAH-RELATED"/>
    <property type="match status" value="1"/>
</dbReference>
<keyword evidence="1" id="KW-0472">Membrane</keyword>
<dbReference type="OrthoDB" id="9812349at2"/>
<evidence type="ECO:0000313" key="3">
    <source>
        <dbReference type="Proteomes" id="UP000049222"/>
    </source>
</evidence>
<dbReference type="STRING" id="420998.JDO7802_03064"/>
<keyword evidence="1" id="KW-0812">Transmembrane</keyword>
<dbReference type="Proteomes" id="UP000049222">
    <property type="component" value="Unassembled WGS sequence"/>
</dbReference>
<proteinExistence type="predicted"/>
<gene>
    <name evidence="2" type="primary">yhaI_2</name>
    <name evidence="2" type="ORF">JDO7802_03064</name>
</gene>
<organism evidence="2 3">
    <name type="scientific">Jannaschia donghaensis</name>
    <dbReference type="NCBI Taxonomy" id="420998"/>
    <lineage>
        <taxon>Bacteria</taxon>
        <taxon>Pseudomonadati</taxon>
        <taxon>Pseudomonadota</taxon>
        <taxon>Alphaproteobacteria</taxon>
        <taxon>Rhodobacterales</taxon>
        <taxon>Roseobacteraceae</taxon>
        <taxon>Jannaschia</taxon>
    </lineage>
</organism>
<dbReference type="Pfam" id="PF05656">
    <property type="entry name" value="DUF805"/>
    <property type="match status" value="1"/>
</dbReference>
<feature type="transmembrane region" description="Helical" evidence="1">
    <location>
        <begin position="114"/>
        <end position="134"/>
    </location>
</feature>
<feature type="transmembrane region" description="Helical" evidence="1">
    <location>
        <begin position="26"/>
        <end position="49"/>
    </location>
</feature>
<dbReference type="RefSeq" id="WP_055086784.1">
    <property type="nucleotide sequence ID" value="NZ_CXSU01000012.1"/>
</dbReference>
<dbReference type="AlphaFoldDB" id="A0A0M6YM61"/>
<dbReference type="GO" id="GO:0005886">
    <property type="term" value="C:plasma membrane"/>
    <property type="evidence" value="ECO:0007669"/>
    <property type="project" value="TreeGrafter"/>
</dbReference>
<dbReference type="PANTHER" id="PTHR34980">
    <property type="entry name" value="INNER MEMBRANE PROTEIN-RELATED-RELATED"/>
    <property type="match status" value="1"/>
</dbReference>
<dbReference type="InterPro" id="IPR008523">
    <property type="entry name" value="DUF805"/>
</dbReference>
<keyword evidence="1" id="KW-1133">Transmembrane helix</keyword>
<evidence type="ECO:0000313" key="2">
    <source>
        <dbReference type="EMBL" id="CTQ51030.1"/>
    </source>
</evidence>
<protein>
    <submittedName>
        <fullName evidence="2">Inner membrane protein YhaI</fullName>
    </submittedName>
</protein>